<protein>
    <recommendedName>
        <fullName evidence="5">Histidine kinase/HSP90-like ATPase domain-containing protein</fullName>
    </recommendedName>
</protein>
<name>A0A8J3ZU08_9ACTN</name>
<evidence type="ECO:0000256" key="1">
    <source>
        <dbReference type="ARBA" id="ARBA00022679"/>
    </source>
</evidence>
<evidence type="ECO:0000313" key="7">
    <source>
        <dbReference type="Proteomes" id="UP000635606"/>
    </source>
</evidence>
<keyword evidence="2" id="KW-0418">Kinase</keyword>
<keyword evidence="3" id="KW-0902">Two-component regulatory system</keyword>
<keyword evidence="1" id="KW-0808">Transferase</keyword>
<keyword evidence="4" id="KW-0812">Transmembrane</keyword>
<evidence type="ECO:0000256" key="2">
    <source>
        <dbReference type="ARBA" id="ARBA00022777"/>
    </source>
</evidence>
<dbReference type="Proteomes" id="UP000635606">
    <property type="component" value="Unassembled WGS sequence"/>
</dbReference>
<organism evidence="6 7">
    <name type="scientific">Virgisporangium ochraceum</name>
    <dbReference type="NCBI Taxonomy" id="65505"/>
    <lineage>
        <taxon>Bacteria</taxon>
        <taxon>Bacillati</taxon>
        <taxon>Actinomycetota</taxon>
        <taxon>Actinomycetes</taxon>
        <taxon>Micromonosporales</taxon>
        <taxon>Micromonosporaceae</taxon>
        <taxon>Virgisporangium</taxon>
    </lineage>
</organism>
<evidence type="ECO:0000256" key="4">
    <source>
        <dbReference type="SAM" id="Phobius"/>
    </source>
</evidence>
<feature type="transmembrane region" description="Helical" evidence="4">
    <location>
        <begin position="96"/>
        <end position="116"/>
    </location>
</feature>
<evidence type="ECO:0000259" key="5">
    <source>
        <dbReference type="Pfam" id="PF02518"/>
    </source>
</evidence>
<evidence type="ECO:0000256" key="3">
    <source>
        <dbReference type="ARBA" id="ARBA00023012"/>
    </source>
</evidence>
<dbReference type="InterPro" id="IPR003594">
    <property type="entry name" value="HATPase_dom"/>
</dbReference>
<dbReference type="Gene3D" id="3.30.565.10">
    <property type="entry name" value="Histidine kinase-like ATPase, C-terminal domain"/>
    <property type="match status" value="1"/>
</dbReference>
<feature type="transmembrane region" description="Helical" evidence="4">
    <location>
        <begin position="123"/>
        <end position="140"/>
    </location>
</feature>
<dbReference type="InterPro" id="IPR050482">
    <property type="entry name" value="Sensor_HK_TwoCompSys"/>
</dbReference>
<dbReference type="Pfam" id="PF02518">
    <property type="entry name" value="HATPase_c"/>
    <property type="match status" value="1"/>
</dbReference>
<keyword evidence="7" id="KW-1185">Reference proteome</keyword>
<dbReference type="GO" id="GO:0016301">
    <property type="term" value="F:kinase activity"/>
    <property type="evidence" value="ECO:0007669"/>
    <property type="project" value="UniProtKB-KW"/>
</dbReference>
<dbReference type="AlphaFoldDB" id="A0A8J3ZU08"/>
<feature type="domain" description="Histidine kinase/HSP90-like ATPase" evidence="5">
    <location>
        <begin position="296"/>
        <end position="378"/>
    </location>
</feature>
<dbReference type="InterPro" id="IPR036890">
    <property type="entry name" value="HATPase_C_sf"/>
</dbReference>
<keyword evidence="4" id="KW-0472">Membrane</keyword>
<dbReference type="PANTHER" id="PTHR24421">
    <property type="entry name" value="NITRATE/NITRITE SENSOR PROTEIN NARX-RELATED"/>
    <property type="match status" value="1"/>
</dbReference>
<gene>
    <name evidence="6" type="ORF">Voc01_038940</name>
</gene>
<feature type="transmembrane region" description="Helical" evidence="4">
    <location>
        <begin position="43"/>
        <end position="61"/>
    </location>
</feature>
<sequence length="379" mass="39623">MRGASQVGDPLVALLTRVALALRVSSAVFVTAAALLSVTAGHLVPTVVTLLAYDGIAALYLRRARALPMPLVLADLLLVTAIALGMRWLVPAEAATSAAGWVFNAVSLVVIIAQFVGQFRWTVPVGIVAIGAFVAGAQFADAPDRGITSTFTLVLQLTISAGLVAILRAAGRQAQDAARRHHDAAREQESARLRRDAERTELTLLHNGPLTTLTLVAQGGLSPQTVTAVRAQAGVDLAVLAADRSNVKSPDTIESVQLADLLDRTTAILRHRVEVDLTTTPCLVPAAVAQAFAGAAAEALENVARHAGTGAARLRLDADDHRVTVTITDTGRGFDPAAVPANRFGLRESITGELRRVNGRAGIDSRPGAGTTITLEWPA</sequence>
<comment type="caution">
    <text evidence="6">The sequence shown here is derived from an EMBL/GenBank/DDBJ whole genome shotgun (WGS) entry which is preliminary data.</text>
</comment>
<dbReference type="CDD" id="cd16917">
    <property type="entry name" value="HATPase_UhpB-NarQ-NarX-like"/>
    <property type="match status" value="1"/>
</dbReference>
<feature type="transmembrane region" description="Helical" evidence="4">
    <location>
        <begin position="73"/>
        <end position="90"/>
    </location>
</feature>
<dbReference type="EMBL" id="BOPH01000053">
    <property type="protein sequence ID" value="GIJ68977.1"/>
    <property type="molecule type" value="Genomic_DNA"/>
</dbReference>
<accession>A0A8J3ZU08</accession>
<reference evidence="6" key="1">
    <citation type="submission" date="2021-01" db="EMBL/GenBank/DDBJ databases">
        <title>Whole genome shotgun sequence of Virgisporangium ochraceum NBRC 16418.</title>
        <authorList>
            <person name="Komaki H."/>
            <person name="Tamura T."/>
        </authorList>
    </citation>
    <scope>NUCLEOTIDE SEQUENCE</scope>
    <source>
        <strain evidence="6">NBRC 16418</strain>
    </source>
</reference>
<feature type="transmembrane region" description="Helical" evidence="4">
    <location>
        <begin position="146"/>
        <end position="170"/>
    </location>
</feature>
<keyword evidence="4" id="KW-1133">Transmembrane helix</keyword>
<dbReference type="SUPFAM" id="SSF55874">
    <property type="entry name" value="ATPase domain of HSP90 chaperone/DNA topoisomerase II/histidine kinase"/>
    <property type="match status" value="1"/>
</dbReference>
<proteinExistence type="predicted"/>
<evidence type="ECO:0000313" key="6">
    <source>
        <dbReference type="EMBL" id="GIJ68977.1"/>
    </source>
</evidence>
<dbReference type="GO" id="GO:0000160">
    <property type="term" value="P:phosphorelay signal transduction system"/>
    <property type="evidence" value="ECO:0007669"/>
    <property type="project" value="UniProtKB-KW"/>
</dbReference>
<dbReference type="RefSeq" id="WP_203928914.1">
    <property type="nucleotide sequence ID" value="NZ_BOPH01000053.1"/>
</dbReference>